<dbReference type="Gramene" id="ESR56171">
    <property type="protein sequence ID" value="ESR56171"/>
    <property type="gene ID" value="CICLE_v10024652mg"/>
</dbReference>
<evidence type="ECO:0000313" key="1">
    <source>
        <dbReference type="EMBL" id="ESR56171.1"/>
    </source>
</evidence>
<protein>
    <submittedName>
        <fullName evidence="1">Uncharacterized protein</fullName>
    </submittedName>
</protein>
<dbReference type="InParanoid" id="V4U225"/>
<sequence>MSNKYSSIMKKLMDSKIFLLIGLVMAIALLCSSEVAARNLLAETSVNMRKAEANAVGCPYHRPPSGGGCPP</sequence>
<evidence type="ECO:0000313" key="2">
    <source>
        <dbReference type="Proteomes" id="UP000030687"/>
    </source>
</evidence>
<organism evidence="1 2">
    <name type="scientific">Citrus clementina</name>
    <name type="common">Clementine</name>
    <name type="synonym">Citrus deliciosa x Citrus sinensis</name>
    <dbReference type="NCBI Taxonomy" id="85681"/>
    <lineage>
        <taxon>Eukaryota</taxon>
        <taxon>Viridiplantae</taxon>
        <taxon>Streptophyta</taxon>
        <taxon>Embryophyta</taxon>
        <taxon>Tracheophyta</taxon>
        <taxon>Spermatophyta</taxon>
        <taxon>Magnoliopsida</taxon>
        <taxon>eudicotyledons</taxon>
        <taxon>Gunneridae</taxon>
        <taxon>Pentapetalae</taxon>
        <taxon>rosids</taxon>
        <taxon>malvids</taxon>
        <taxon>Sapindales</taxon>
        <taxon>Rutaceae</taxon>
        <taxon>Aurantioideae</taxon>
        <taxon>Citrus</taxon>
    </lineage>
</organism>
<dbReference type="Pfam" id="PF07172">
    <property type="entry name" value="GRP"/>
    <property type="match status" value="1"/>
</dbReference>
<reference evidence="1 2" key="1">
    <citation type="submission" date="2013-10" db="EMBL/GenBank/DDBJ databases">
        <authorList>
            <consortium name="International Citrus Genome Consortium"/>
            <person name="Jenkins J."/>
            <person name="Schmutz J."/>
            <person name="Prochnik S."/>
            <person name="Rokhsar D."/>
            <person name="Gmitter F."/>
            <person name="Ollitrault P."/>
            <person name="Machado M."/>
            <person name="Talon M."/>
            <person name="Wincker P."/>
            <person name="Jaillon O."/>
            <person name="Morgante M."/>
        </authorList>
    </citation>
    <scope>NUCLEOTIDE SEQUENCE</scope>
    <source>
        <strain evidence="2">cv. Clemenules</strain>
    </source>
</reference>
<dbReference type="AlphaFoldDB" id="V4U225"/>
<gene>
    <name evidence="1" type="ORF">CICLE_v10024652mg</name>
</gene>
<name>V4U225_CITCL</name>
<dbReference type="KEGG" id="cic:CICLE_v10024652mg"/>
<dbReference type="InterPro" id="IPR010800">
    <property type="entry name" value="GRP"/>
</dbReference>
<accession>V4U225</accession>
<keyword evidence="2" id="KW-1185">Reference proteome</keyword>
<dbReference type="EMBL" id="KI536661">
    <property type="protein sequence ID" value="ESR56171.1"/>
    <property type="molecule type" value="Genomic_DNA"/>
</dbReference>
<proteinExistence type="predicted"/>
<dbReference type="Proteomes" id="UP000030687">
    <property type="component" value="Unassembled WGS sequence"/>
</dbReference>